<dbReference type="GO" id="GO:0005975">
    <property type="term" value="P:carbohydrate metabolic process"/>
    <property type="evidence" value="ECO:0007669"/>
    <property type="project" value="InterPro"/>
</dbReference>
<proteinExistence type="predicted"/>
<dbReference type="Gene3D" id="3.20.20.370">
    <property type="entry name" value="Glycoside hydrolase/deacetylase"/>
    <property type="match status" value="1"/>
</dbReference>
<dbReference type="RefSeq" id="WP_184730378.1">
    <property type="nucleotide sequence ID" value="NZ_BMRW01000001.1"/>
</dbReference>
<organism evidence="4 5">
    <name type="scientific">Streptomyces netropsis</name>
    <name type="common">Streptoverticillium netropsis</name>
    <dbReference type="NCBI Taxonomy" id="55404"/>
    <lineage>
        <taxon>Bacteria</taxon>
        <taxon>Bacillati</taxon>
        <taxon>Actinomycetota</taxon>
        <taxon>Actinomycetes</taxon>
        <taxon>Kitasatosporales</taxon>
        <taxon>Streptomycetaceae</taxon>
        <taxon>Streptomyces</taxon>
    </lineage>
</organism>
<feature type="region of interest" description="Disordered" evidence="1">
    <location>
        <begin position="24"/>
        <end position="57"/>
    </location>
</feature>
<evidence type="ECO:0000259" key="3">
    <source>
        <dbReference type="PROSITE" id="PS51677"/>
    </source>
</evidence>
<feature type="chain" id="PRO_5031507548" evidence="2">
    <location>
        <begin position="27"/>
        <end position="257"/>
    </location>
</feature>
<dbReference type="PANTHER" id="PTHR10587">
    <property type="entry name" value="GLYCOSYL TRANSFERASE-RELATED"/>
    <property type="match status" value="1"/>
</dbReference>
<dbReference type="InterPro" id="IPR050248">
    <property type="entry name" value="Polysacc_deacetylase_ArnD"/>
</dbReference>
<evidence type="ECO:0000313" key="5">
    <source>
        <dbReference type="Proteomes" id="UP000556436"/>
    </source>
</evidence>
<dbReference type="SUPFAM" id="SSF88713">
    <property type="entry name" value="Glycoside hydrolase/deacetylase"/>
    <property type="match status" value="1"/>
</dbReference>
<evidence type="ECO:0000313" key="4">
    <source>
        <dbReference type="EMBL" id="MBB4884626.1"/>
    </source>
</evidence>
<gene>
    <name evidence="4" type="ORF">FHS38_000635</name>
</gene>
<dbReference type="PANTHER" id="PTHR10587:SF137">
    <property type="entry name" value="4-DEOXY-4-FORMAMIDO-L-ARABINOSE-PHOSPHOUNDECAPRENOL DEFORMYLASE ARND-RELATED"/>
    <property type="match status" value="1"/>
</dbReference>
<protein>
    <submittedName>
        <fullName evidence="4">Peptidoglycan/xylan/chitin deacetylase (PgdA/CDA1 family)</fullName>
    </submittedName>
</protein>
<evidence type="ECO:0000256" key="1">
    <source>
        <dbReference type="SAM" id="MobiDB-lite"/>
    </source>
</evidence>
<dbReference type="PROSITE" id="PS51677">
    <property type="entry name" value="NODB"/>
    <property type="match status" value="1"/>
</dbReference>
<feature type="domain" description="NodB homology" evidence="3">
    <location>
        <begin position="71"/>
        <end position="253"/>
    </location>
</feature>
<comment type="caution">
    <text evidence="4">The sequence shown here is derived from an EMBL/GenBank/DDBJ whole genome shotgun (WGS) entry which is preliminary data.</text>
</comment>
<dbReference type="AlphaFoldDB" id="A0A7W7L7U3"/>
<feature type="signal peptide" evidence="2">
    <location>
        <begin position="1"/>
        <end position="26"/>
    </location>
</feature>
<dbReference type="Pfam" id="PF01522">
    <property type="entry name" value="Polysacc_deac_1"/>
    <property type="match status" value="1"/>
</dbReference>
<dbReference type="GO" id="GO:0016810">
    <property type="term" value="F:hydrolase activity, acting on carbon-nitrogen (but not peptide) bonds"/>
    <property type="evidence" value="ECO:0007669"/>
    <property type="project" value="InterPro"/>
</dbReference>
<dbReference type="CDD" id="cd10917">
    <property type="entry name" value="CE4_NodB_like_6s_7s"/>
    <property type="match status" value="1"/>
</dbReference>
<dbReference type="InterPro" id="IPR011330">
    <property type="entry name" value="Glyco_hydro/deAcase_b/a-brl"/>
</dbReference>
<reference evidence="4 5" key="1">
    <citation type="submission" date="2020-08" db="EMBL/GenBank/DDBJ databases">
        <title>Genomic Encyclopedia of Type Strains, Phase III (KMG-III): the genomes of soil and plant-associated and newly described type strains.</title>
        <authorList>
            <person name="Whitman W."/>
        </authorList>
    </citation>
    <scope>NUCLEOTIDE SEQUENCE [LARGE SCALE GENOMIC DNA]</scope>
    <source>
        <strain evidence="4 5">CECT 3265</strain>
    </source>
</reference>
<dbReference type="Proteomes" id="UP000556436">
    <property type="component" value="Unassembled WGS sequence"/>
</dbReference>
<name>A0A7W7L7U3_STRNE</name>
<accession>A0A7W7L7U3</accession>
<evidence type="ECO:0000256" key="2">
    <source>
        <dbReference type="SAM" id="SignalP"/>
    </source>
</evidence>
<dbReference type="InterPro" id="IPR002509">
    <property type="entry name" value="NODB_dom"/>
</dbReference>
<keyword evidence="2" id="KW-0732">Signal</keyword>
<keyword evidence="5" id="KW-1185">Reference proteome</keyword>
<dbReference type="EMBL" id="JACHJG010000001">
    <property type="protein sequence ID" value="MBB4884626.1"/>
    <property type="molecule type" value="Genomic_DNA"/>
</dbReference>
<sequence>MIASVSVVTAALTSVVALSVHTAAGAAESRRPSGPAPLRTPEPGQTSTPDPSLPAPKVNMDLVREAEDSGKVVNITIDDGPDPRWTPKALELLAKHDVKATFCVTGPNAKAHPDLIKKIVAAGHRLCDHSVSHDVAMDKKSVEYQSKEILDAKRMIDEASGNERVWYYRAPGGAFTPASRQIAAAYGMRSLGWNVDPSDYKRPGTENIVRSVKEQLPSGPTVLLHDGGGDRSQSMAALEQLLPWFTQEGYGFSFPKA</sequence>